<sequence length="143" mass="16870">MYWQSNGDYLAVKVECYAKIKKSTYPGFELFCIKERGIPIEVLGLQNKNDKIIGFAWEPKGHSSQLLKLYFYNLDELDTMATEEHFMTTSIEWDPTGRYVVTSVTSVHEMGNVFNVWTFDSRVLYRISRDHFYHRTCYLDLDI</sequence>
<name>A0ACC2LAC9_PERAE</name>
<accession>A0ACC2LAC9</accession>
<dbReference type="Proteomes" id="UP001234297">
    <property type="component" value="Chromosome 7"/>
</dbReference>
<proteinExistence type="predicted"/>
<reference evidence="1 2" key="1">
    <citation type="journal article" date="2022" name="Hortic Res">
        <title>A haplotype resolved chromosomal level avocado genome allows analysis of novel avocado genes.</title>
        <authorList>
            <person name="Nath O."/>
            <person name="Fletcher S.J."/>
            <person name="Hayward A."/>
            <person name="Shaw L.M."/>
            <person name="Masouleh A.K."/>
            <person name="Furtado A."/>
            <person name="Henry R.J."/>
            <person name="Mitter N."/>
        </authorList>
    </citation>
    <scope>NUCLEOTIDE SEQUENCE [LARGE SCALE GENOMIC DNA]</scope>
    <source>
        <strain evidence="2">cv. Hass</strain>
    </source>
</reference>
<evidence type="ECO:0000313" key="1">
    <source>
        <dbReference type="EMBL" id="KAJ8630108.1"/>
    </source>
</evidence>
<dbReference type="EMBL" id="CM056815">
    <property type="protein sequence ID" value="KAJ8630108.1"/>
    <property type="molecule type" value="Genomic_DNA"/>
</dbReference>
<evidence type="ECO:0000313" key="2">
    <source>
        <dbReference type="Proteomes" id="UP001234297"/>
    </source>
</evidence>
<gene>
    <name evidence="1" type="ORF">MRB53_023431</name>
</gene>
<keyword evidence="2" id="KW-1185">Reference proteome</keyword>
<comment type="caution">
    <text evidence="1">The sequence shown here is derived from an EMBL/GenBank/DDBJ whole genome shotgun (WGS) entry which is preliminary data.</text>
</comment>
<protein>
    <submittedName>
        <fullName evidence="1">Uncharacterized protein</fullName>
    </submittedName>
</protein>
<organism evidence="1 2">
    <name type="scientific">Persea americana</name>
    <name type="common">Avocado</name>
    <dbReference type="NCBI Taxonomy" id="3435"/>
    <lineage>
        <taxon>Eukaryota</taxon>
        <taxon>Viridiplantae</taxon>
        <taxon>Streptophyta</taxon>
        <taxon>Embryophyta</taxon>
        <taxon>Tracheophyta</taxon>
        <taxon>Spermatophyta</taxon>
        <taxon>Magnoliopsida</taxon>
        <taxon>Magnoliidae</taxon>
        <taxon>Laurales</taxon>
        <taxon>Lauraceae</taxon>
        <taxon>Persea</taxon>
    </lineage>
</organism>